<dbReference type="InterPro" id="IPR000182">
    <property type="entry name" value="GNAT_dom"/>
</dbReference>
<proteinExistence type="predicted"/>
<dbReference type="CDD" id="cd04301">
    <property type="entry name" value="NAT_SF"/>
    <property type="match status" value="1"/>
</dbReference>
<dbReference type="Pfam" id="PF00583">
    <property type="entry name" value="Acetyltransf_1"/>
    <property type="match status" value="1"/>
</dbReference>
<dbReference type="PANTHER" id="PTHR43233">
    <property type="entry name" value="FAMILY N-ACETYLTRANSFERASE, PUTATIVE (AFU_ORTHOLOGUE AFUA_6G03350)-RELATED"/>
    <property type="match status" value="1"/>
</dbReference>
<dbReference type="AlphaFoldDB" id="A0A367GTV0"/>
<comment type="caution">
    <text evidence="2">The sequence shown here is derived from an EMBL/GenBank/DDBJ whole genome shotgun (WGS) entry which is preliminary data.</text>
</comment>
<evidence type="ECO:0000313" key="3">
    <source>
        <dbReference type="Proteomes" id="UP000253209"/>
    </source>
</evidence>
<keyword evidence="2" id="KW-0808">Transferase</keyword>
<gene>
    <name evidence="2" type="ORF">DJ568_02370</name>
</gene>
<evidence type="ECO:0000313" key="2">
    <source>
        <dbReference type="EMBL" id="RCH56720.1"/>
    </source>
</evidence>
<dbReference type="SUPFAM" id="SSF55729">
    <property type="entry name" value="Acyl-CoA N-acyltransferases (Nat)"/>
    <property type="match status" value="1"/>
</dbReference>
<feature type="domain" description="N-acetyltransferase" evidence="1">
    <location>
        <begin position="6"/>
        <end position="136"/>
    </location>
</feature>
<dbReference type="Gene3D" id="3.40.630.30">
    <property type="match status" value="1"/>
</dbReference>
<evidence type="ECO:0000259" key="1">
    <source>
        <dbReference type="PROSITE" id="PS51186"/>
    </source>
</evidence>
<dbReference type="InterPro" id="IPR016181">
    <property type="entry name" value="Acyl_CoA_acyltransferase"/>
</dbReference>
<keyword evidence="3" id="KW-1185">Reference proteome</keyword>
<dbReference type="InterPro" id="IPR053144">
    <property type="entry name" value="Acetyltransferase_Butenolide"/>
</dbReference>
<dbReference type="Proteomes" id="UP000253209">
    <property type="component" value="Unassembled WGS sequence"/>
</dbReference>
<reference evidence="2 3" key="1">
    <citation type="submission" date="2018-05" db="EMBL/GenBank/DDBJ databases">
        <title>Mucilaginibacter hurinus sp. nov., isolated from briquette warehouse soil.</title>
        <authorList>
            <person name="Choi L."/>
        </authorList>
    </citation>
    <scope>NUCLEOTIDE SEQUENCE [LARGE SCALE GENOMIC DNA]</scope>
    <source>
        <strain evidence="2 3">ZR32</strain>
    </source>
</reference>
<protein>
    <submittedName>
        <fullName evidence="2">GNAT family N-acetyltransferase</fullName>
    </submittedName>
</protein>
<dbReference type="PANTHER" id="PTHR43233:SF1">
    <property type="entry name" value="FAMILY N-ACETYLTRANSFERASE, PUTATIVE (AFU_ORTHOLOGUE AFUA_6G03350)-RELATED"/>
    <property type="match status" value="1"/>
</dbReference>
<organism evidence="2 3">
    <name type="scientific">Mucilaginibacter hurinus</name>
    <dbReference type="NCBI Taxonomy" id="2201324"/>
    <lineage>
        <taxon>Bacteria</taxon>
        <taxon>Pseudomonadati</taxon>
        <taxon>Bacteroidota</taxon>
        <taxon>Sphingobacteriia</taxon>
        <taxon>Sphingobacteriales</taxon>
        <taxon>Sphingobacteriaceae</taxon>
        <taxon>Mucilaginibacter</taxon>
    </lineage>
</organism>
<name>A0A367GTV0_9SPHI</name>
<dbReference type="GO" id="GO:0016747">
    <property type="term" value="F:acyltransferase activity, transferring groups other than amino-acyl groups"/>
    <property type="evidence" value="ECO:0007669"/>
    <property type="project" value="InterPro"/>
</dbReference>
<accession>A0A367GTV0</accession>
<dbReference type="OrthoDB" id="9775804at2"/>
<dbReference type="PROSITE" id="PS51186">
    <property type="entry name" value="GNAT"/>
    <property type="match status" value="1"/>
</dbReference>
<sequence length="136" mass="15420">MFSYEYHLSNLHAGEYRDLLVASTLGERRPVDDLERINTMCRNADIIYTARHNGKLVGAARSVSDFSYCTYLSDLAVDAAYQHQGIGKKLIAETKRLYPQALLILLAAPAAEQYYPKIGMERHNHCFLLRDVNGLK</sequence>
<dbReference type="EMBL" id="QGDC01000001">
    <property type="protein sequence ID" value="RCH56720.1"/>
    <property type="molecule type" value="Genomic_DNA"/>
</dbReference>